<evidence type="ECO:0000313" key="9">
    <source>
        <dbReference type="Proteomes" id="UP000887568"/>
    </source>
</evidence>
<dbReference type="GeneID" id="119722283"/>
<evidence type="ECO:0000256" key="4">
    <source>
        <dbReference type="ARBA" id="ARBA00022846"/>
    </source>
</evidence>
<keyword evidence="5" id="KW-0969">Cilium</keyword>
<proteinExistence type="inferred from homology"/>
<sequence>MPVAMPVVLRAKCVVVGDSTVGKSALTQVFHSDGTHFPKAYSMTIGVELCVKSVNIPETSNSVELYIYDSAGKEMFSDHVQQMWDSPSLAVVVCDLANEKSLSSCVKWLERVKAKAGRDIHAVLVGNKTDLDTRRVVTAEMAQKAAAGMEVVYFECSAKERENVEAPFYFLANAFYKQYQEKVAMTESLCE</sequence>
<dbReference type="FunFam" id="3.40.50.300:FF:001684">
    <property type="entry name" value="Intraflagellar transport 27 homolog (Chlamydomonas)"/>
    <property type="match status" value="1"/>
</dbReference>
<comment type="subcellular location">
    <subcellularLocation>
        <location evidence="1">Cell projection</location>
        <location evidence="1">Cilium</location>
        <location evidence="1">Flagellum</location>
    </subcellularLocation>
</comment>
<dbReference type="AlphaFoldDB" id="A0A913Z9D6"/>
<dbReference type="SUPFAM" id="SSF52540">
    <property type="entry name" value="P-loop containing nucleoside triphosphate hydrolases"/>
    <property type="match status" value="1"/>
</dbReference>
<evidence type="ECO:0000256" key="5">
    <source>
        <dbReference type="ARBA" id="ARBA00023069"/>
    </source>
</evidence>
<evidence type="ECO:0000256" key="3">
    <source>
        <dbReference type="ARBA" id="ARBA00022741"/>
    </source>
</evidence>
<dbReference type="GO" id="GO:0003924">
    <property type="term" value="F:GTPase activity"/>
    <property type="evidence" value="ECO:0007669"/>
    <property type="project" value="InterPro"/>
</dbReference>
<dbReference type="SMART" id="SM00174">
    <property type="entry name" value="RHO"/>
    <property type="match status" value="1"/>
</dbReference>
<dbReference type="GO" id="GO:0031514">
    <property type="term" value="C:motile cilium"/>
    <property type="evidence" value="ECO:0007669"/>
    <property type="project" value="UniProtKB-SubCell"/>
</dbReference>
<evidence type="ECO:0000256" key="7">
    <source>
        <dbReference type="ARBA" id="ARBA00023273"/>
    </source>
</evidence>
<dbReference type="EnsemblMetazoa" id="XM_038192326.1">
    <property type="protein sequence ID" value="XP_038048254.1"/>
    <property type="gene ID" value="LOC119722283"/>
</dbReference>
<dbReference type="GO" id="GO:0005525">
    <property type="term" value="F:GTP binding"/>
    <property type="evidence" value="ECO:0007669"/>
    <property type="project" value="UniProtKB-KW"/>
</dbReference>
<evidence type="ECO:0000256" key="6">
    <source>
        <dbReference type="ARBA" id="ARBA00023134"/>
    </source>
</evidence>
<dbReference type="SMART" id="SM00175">
    <property type="entry name" value="RAB"/>
    <property type="match status" value="1"/>
</dbReference>
<dbReference type="PROSITE" id="PS51419">
    <property type="entry name" value="RAB"/>
    <property type="match status" value="1"/>
</dbReference>
<keyword evidence="9" id="KW-1185">Reference proteome</keyword>
<dbReference type="InterPro" id="IPR001806">
    <property type="entry name" value="Small_GTPase"/>
</dbReference>
<dbReference type="Proteomes" id="UP000887568">
    <property type="component" value="Unplaced"/>
</dbReference>
<keyword evidence="6" id="KW-0342">GTP-binding</keyword>
<dbReference type="PROSITE" id="PS51421">
    <property type="entry name" value="RAS"/>
    <property type="match status" value="1"/>
</dbReference>
<keyword evidence="7" id="KW-0966">Cell projection</keyword>
<dbReference type="InterPro" id="IPR050227">
    <property type="entry name" value="Rab"/>
</dbReference>
<dbReference type="SMART" id="SM00173">
    <property type="entry name" value="RAS"/>
    <property type="match status" value="1"/>
</dbReference>
<keyword evidence="3" id="KW-0547">Nucleotide-binding</keyword>
<dbReference type="PRINTS" id="PR00449">
    <property type="entry name" value="RASTRNSFRMNG"/>
</dbReference>
<dbReference type="InterPro" id="IPR027417">
    <property type="entry name" value="P-loop_NTPase"/>
</dbReference>
<keyword evidence="4" id="KW-0282">Flagellum</keyword>
<comment type="similarity">
    <text evidence="2">Belongs to the small GTPase superfamily. Rab family.</text>
</comment>
<protein>
    <submittedName>
        <fullName evidence="8">Uncharacterized protein</fullName>
    </submittedName>
</protein>
<evidence type="ECO:0000256" key="1">
    <source>
        <dbReference type="ARBA" id="ARBA00004230"/>
    </source>
</evidence>
<dbReference type="InterPro" id="IPR005225">
    <property type="entry name" value="Small_GTP-bd"/>
</dbReference>
<accession>A0A913Z9D6</accession>
<reference evidence="8" key="1">
    <citation type="submission" date="2022-11" db="UniProtKB">
        <authorList>
            <consortium name="EnsemblMetazoa"/>
        </authorList>
    </citation>
    <scope>IDENTIFICATION</scope>
</reference>
<dbReference type="Gene3D" id="3.40.50.300">
    <property type="entry name" value="P-loop containing nucleotide triphosphate hydrolases"/>
    <property type="match status" value="1"/>
</dbReference>
<evidence type="ECO:0000256" key="2">
    <source>
        <dbReference type="ARBA" id="ARBA00006270"/>
    </source>
</evidence>
<dbReference type="RefSeq" id="XP_038048254.1">
    <property type="nucleotide sequence ID" value="XM_038192326.1"/>
</dbReference>
<organism evidence="8 9">
    <name type="scientific">Patiria miniata</name>
    <name type="common">Bat star</name>
    <name type="synonym">Asterina miniata</name>
    <dbReference type="NCBI Taxonomy" id="46514"/>
    <lineage>
        <taxon>Eukaryota</taxon>
        <taxon>Metazoa</taxon>
        <taxon>Echinodermata</taxon>
        <taxon>Eleutherozoa</taxon>
        <taxon>Asterozoa</taxon>
        <taxon>Asteroidea</taxon>
        <taxon>Valvatacea</taxon>
        <taxon>Valvatida</taxon>
        <taxon>Asterinidae</taxon>
        <taxon>Patiria</taxon>
    </lineage>
</organism>
<dbReference type="OMA" id="KMWGQPS"/>
<evidence type="ECO:0000313" key="8">
    <source>
        <dbReference type="EnsemblMetazoa" id="XP_038048254.1"/>
    </source>
</evidence>
<dbReference type="OrthoDB" id="265044at2759"/>
<dbReference type="GO" id="GO:0030990">
    <property type="term" value="C:intraciliary transport particle"/>
    <property type="evidence" value="ECO:0007669"/>
    <property type="project" value="UniProtKB-ARBA"/>
</dbReference>
<dbReference type="PANTHER" id="PTHR47977">
    <property type="entry name" value="RAS-RELATED PROTEIN RAB"/>
    <property type="match status" value="1"/>
</dbReference>
<dbReference type="Pfam" id="PF00071">
    <property type="entry name" value="Ras"/>
    <property type="match status" value="1"/>
</dbReference>
<dbReference type="NCBIfam" id="TIGR00231">
    <property type="entry name" value="small_GTP"/>
    <property type="match status" value="1"/>
</dbReference>
<name>A0A913Z9D6_PATMI</name>